<dbReference type="EMBL" id="QGKM01000075">
    <property type="protein sequence ID" value="PWQ92821.1"/>
    <property type="molecule type" value="Genomic_DNA"/>
</dbReference>
<dbReference type="GO" id="GO:1904047">
    <property type="term" value="F:S-adenosyl-L-methionine binding"/>
    <property type="evidence" value="ECO:0007669"/>
    <property type="project" value="UniProtKB-UniRule"/>
</dbReference>
<keyword evidence="5 8" id="KW-0408">Iron</keyword>
<feature type="binding site" evidence="8">
    <location>
        <position position="42"/>
    </location>
    <ligand>
        <name>Mg(2+)</name>
        <dbReference type="ChEBI" id="CHEBI:18420"/>
    </ligand>
</feature>
<dbReference type="GO" id="GO:0051539">
    <property type="term" value="F:4 iron, 4 sulfur cluster binding"/>
    <property type="evidence" value="ECO:0007669"/>
    <property type="project" value="UniProtKB-UniRule"/>
</dbReference>
<evidence type="ECO:0000313" key="10">
    <source>
        <dbReference type="EMBL" id="PWQ92821.1"/>
    </source>
</evidence>
<feature type="binding site" evidence="8">
    <location>
        <position position="37"/>
    </location>
    <ligand>
        <name>[4Fe-4S] cluster</name>
        <dbReference type="ChEBI" id="CHEBI:49883"/>
        <note>4Fe-4S-S-AdoMet</note>
    </ligand>
</feature>
<feature type="binding site" evidence="8">
    <location>
        <position position="33"/>
    </location>
    <ligand>
        <name>[4Fe-4S] cluster</name>
        <dbReference type="ChEBI" id="CHEBI:49883"/>
        <note>4Fe-4S-S-AdoMet</note>
    </ligand>
</feature>
<organism evidence="10 11">
    <name type="scientific">Leucothrix pacifica</name>
    <dbReference type="NCBI Taxonomy" id="1247513"/>
    <lineage>
        <taxon>Bacteria</taxon>
        <taxon>Pseudomonadati</taxon>
        <taxon>Pseudomonadota</taxon>
        <taxon>Gammaproteobacteria</taxon>
        <taxon>Thiotrichales</taxon>
        <taxon>Thiotrichaceae</taxon>
        <taxon>Leucothrix</taxon>
    </lineage>
</organism>
<proteinExistence type="inferred from homology"/>
<evidence type="ECO:0000256" key="6">
    <source>
        <dbReference type="ARBA" id="ARBA00023014"/>
    </source>
</evidence>
<dbReference type="SUPFAM" id="SSF102114">
    <property type="entry name" value="Radical SAM enzymes"/>
    <property type="match status" value="1"/>
</dbReference>
<dbReference type="RefSeq" id="WP_109839233.1">
    <property type="nucleotide sequence ID" value="NZ_QGKM01000075.1"/>
</dbReference>
<dbReference type="PROSITE" id="PS51918">
    <property type="entry name" value="RADICAL_SAM"/>
    <property type="match status" value="1"/>
</dbReference>
<dbReference type="SFLD" id="SFLDF00357">
    <property type="entry name" value="ExsD-like"/>
    <property type="match status" value="1"/>
</dbReference>
<comment type="pathway">
    <text evidence="8">Purine metabolism; 7-cyano-7-deazaguanine biosynthesis.</text>
</comment>
<keyword evidence="8" id="KW-0671">Queuosine biosynthesis</keyword>
<dbReference type="GO" id="GO:0008616">
    <property type="term" value="P:tRNA queuosine(34) biosynthetic process"/>
    <property type="evidence" value="ECO:0007669"/>
    <property type="project" value="UniProtKB-UniRule"/>
</dbReference>
<keyword evidence="7 8" id="KW-0456">Lyase</keyword>
<sequence>MSQLIISEVFGPTIQGEGALVGKPTVFVRSGGCDYRCSWCDTLYAVEKKYKNEWHTLSTEEVWSQIQALSPTPILITLSGGNPALQDFAKLIEIGHKAGYTFAMETQGSLSKPWFKQIDYLTLSPKPPSSGMETKWDAFEKSVSLAKSPEAISIKLVVADDIDFKWAHEVQQRYPQFDYYLQPCNLQADEVTLEQGLQSTRELIDQVVAVGWHQATVLPQLHNILWGNQRGV</sequence>
<comment type="caution">
    <text evidence="8">Lacks conserved residue(s) required for the propagation of feature annotation.</text>
</comment>
<evidence type="ECO:0000313" key="11">
    <source>
        <dbReference type="Proteomes" id="UP000245539"/>
    </source>
</evidence>
<evidence type="ECO:0000256" key="3">
    <source>
        <dbReference type="ARBA" id="ARBA00022723"/>
    </source>
</evidence>
<evidence type="ECO:0000256" key="1">
    <source>
        <dbReference type="ARBA" id="ARBA00022485"/>
    </source>
</evidence>
<dbReference type="Proteomes" id="UP000245539">
    <property type="component" value="Unassembled WGS sequence"/>
</dbReference>
<dbReference type="GO" id="GO:0000287">
    <property type="term" value="F:magnesium ion binding"/>
    <property type="evidence" value="ECO:0007669"/>
    <property type="project" value="UniProtKB-UniRule"/>
</dbReference>
<keyword evidence="4 8" id="KW-0460">Magnesium</keyword>
<feature type="binding site" evidence="8">
    <location>
        <begin position="124"/>
        <end position="126"/>
    </location>
    <ligand>
        <name>S-adenosyl-L-methionine</name>
        <dbReference type="ChEBI" id="CHEBI:59789"/>
    </ligand>
</feature>
<keyword evidence="11" id="KW-1185">Reference proteome</keyword>
<comment type="similarity">
    <text evidence="8">Belongs to the radical SAM superfamily. 7-carboxy-7-deazaguanine synthase family.</text>
</comment>
<accession>A0A317C3R8</accession>
<feature type="binding site" evidence="8">
    <location>
        <position position="79"/>
    </location>
    <ligand>
        <name>substrate</name>
    </ligand>
</feature>
<evidence type="ECO:0000259" key="9">
    <source>
        <dbReference type="PROSITE" id="PS51918"/>
    </source>
</evidence>
<dbReference type="InterPro" id="IPR024924">
    <property type="entry name" value="7-CO-7-deazaguanine_synth-like"/>
</dbReference>
<comment type="cofactor">
    <cofactor evidence="8">
        <name>S-adenosyl-L-methionine</name>
        <dbReference type="ChEBI" id="CHEBI:59789"/>
    </cofactor>
    <text evidence="8">Binds 1 S-adenosyl-L-methionine per subunit.</text>
</comment>
<gene>
    <name evidence="8 10" type="primary">queE</name>
    <name evidence="10" type="ORF">DKW60_18930</name>
</gene>
<dbReference type="UniPathway" id="UPA00391"/>
<name>A0A317C3R8_9GAMM</name>
<dbReference type="GO" id="GO:0016840">
    <property type="term" value="F:carbon-nitrogen lyase activity"/>
    <property type="evidence" value="ECO:0007669"/>
    <property type="project" value="UniProtKB-UniRule"/>
</dbReference>
<dbReference type="PANTHER" id="PTHR42836">
    <property type="entry name" value="7-CARBOXY-7-DEAZAGUANINE SYNTHASE"/>
    <property type="match status" value="1"/>
</dbReference>
<keyword evidence="6 8" id="KW-0411">Iron-sulfur</keyword>
<dbReference type="OrthoDB" id="9792276at2"/>
<feature type="binding site" evidence="8">
    <location>
        <position position="40"/>
    </location>
    <ligand>
        <name>[4Fe-4S] cluster</name>
        <dbReference type="ChEBI" id="CHEBI:49883"/>
        <note>4Fe-4S-S-AdoMet</note>
    </ligand>
</feature>
<dbReference type="SFLD" id="SFLDS00029">
    <property type="entry name" value="Radical_SAM"/>
    <property type="match status" value="1"/>
</dbReference>
<comment type="cofactor">
    <cofactor evidence="8">
        <name>[4Fe-4S] cluster</name>
        <dbReference type="ChEBI" id="CHEBI:49883"/>
    </cofactor>
    <text evidence="8">Binds 1 [4Fe-4S] cluster. The cluster is coordinated with 3 cysteines and an exchangeable S-adenosyl-L-methionine.</text>
</comment>
<comment type="subunit">
    <text evidence="8">Homodimer.</text>
</comment>
<evidence type="ECO:0000256" key="8">
    <source>
        <dbReference type="HAMAP-Rule" id="MF_00917"/>
    </source>
</evidence>
<reference evidence="10 11" key="1">
    <citation type="submission" date="2018-05" db="EMBL/GenBank/DDBJ databases">
        <title>Leucothrix arctica sp. nov., isolated from Arctic seawater.</title>
        <authorList>
            <person name="Choi A."/>
            <person name="Baek K."/>
        </authorList>
    </citation>
    <scope>NUCLEOTIDE SEQUENCE [LARGE SCALE GENOMIC DNA]</scope>
    <source>
        <strain evidence="10 11">JCM 18388</strain>
    </source>
</reference>
<dbReference type="Gene3D" id="3.20.20.70">
    <property type="entry name" value="Aldolase class I"/>
    <property type="match status" value="1"/>
</dbReference>
<evidence type="ECO:0000256" key="7">
    <source>
        <dbReference type="ARBA" id="ARBA00023239"/>
    </source>
</evidence>
<keyword evidence="2 8" id="KW-0949">S-adenosyl-L-methionine</keyword>
<dbReference type="PIRSF" id="PIRSF000370">
    <property type="entry name" value="QueE"/>
    <property type="match status" value="1"/>
</dbReference>
<feature type="domain" description="Radical SAM core" evidence="9">
    <location>
        <begin position="20"/>
        <end position="228"/>
    </location>
</feature>
<keyword evidence="1 8" id="KW-0004">4Fe-4S</keyword>
<feature type="binding site" evidence="8">
    <location>
        <begin position="39"/>
        <end position="41"/>
    </location>
    <ligand>
        <name>S-adenosyl-L-methionine</name>
        <dbReference type="ChEBI" id="CHEBI:59789"/>
    </ligand>
</feature>
<dbReference type="PANTHER" id="PTHR42836:SF1">
    <property type="entry name" value="7-CARBOXY-7-DEAZAGUANINE SYNTHASE"/>
    <property type="match status" value="1"/>
</dbReference>
<feature type="binding site" evidence="8">
    <location>
        <position position="29"/>
    </location>
    <ligand>
        <name>substrate</name>
    </ligand>
</feature>
<dbReference type="NCBIfam" id="TIGR03365">
    <property type="entry name" value="Bsubt_queE"/>
    <property type="match status" value="1"/>
</dbReference>
<keyword evidence="3 8" id="KW-0479">Metal-binding</keyword>
<dbReference type="InterPro" id="IPR017742">
    <property type="entry name" value="Deazaguanine_synth"/>
</dbReference>
<evidence type="ECO:0000256" key="5">
    <source>
        <dbReference type="ARBA" id="ARBA00023004"/>
    </source>
</evidence>
<comment type="function">
    <text evidence="8">Catalyzes the complex heterocyclic radical-mediated conversion of 6-carboxy-5,6,7,8-tetrahydropterin (CPH4) to 7-carboxy-7-deazaguanine (CDG), a step common to the biosynthetic pathways of all 7-deazapurine-containing compounds.</text>
</comment>
<dbReference type="AlphaFoldDB" id="A0A317C3R8"/>
<evidence type="ECO:0000256" key="2">
    <source>
        <dbReference type="ARBA" id="ARBA00022691"/>
    </source>
</evidence>
<feature type="binding site" evidence="8">
    <location>
        <begin position="14"/>
        <end position="16"/>
    </location>
    <ligand>
        <name>substrate</name>
    </ligand>
</feature>
<dbReference type="EC" id="4.3.99.3" evidence="8"/>
<comment type="cofactor">
    <cofactor evidence="8">
        <name>Mg(2+)</name>
        <dbReference type="ChEBI" id="CHEBI:18420"/>
    </cofactor>
</comment>
<dbReference type="InterPro" id="IPR058240">
    <property type="entry name" value="rSAM_sf"/>
</dbReference>
<dbReference type="InterPro" id="IPR013785">
    <property type="entry name" value="Aldolase_TIM"/>
</dbReference>
<protein>
    <recommendedName>
        <fullName evidence="8">7-carboxy-7-deazaguanine synthase</fullName>
        <shortName evidence="8">CDG synthase</shortName>
        <ecNumber evidence="8">4.3.99.3</ecNumber>
    </recommendedName>
    <alternativeName>
        <fullName evidence="8">Queuosine biosynthesis protein QueE</fullName>
    </alternativeName>
</protein>
<comment type="catalytic activity">
    <reaction evidence="8">
        <text>6-carboxy-5,6,7,8-tetrahydropterin + H(+) = 7-carboxy-7-carbaguanine + NH4(+)</text>
        <dbReference type="Rhea" id="RHEA:27974"/>
        <dbReference type="ChEBI" id="CHEBI:15378"/>
        <dbReference type="ChEBI" id="CHEBI:28938"/>
        <dbReference type="ChEBI" id="CHEBI:61032"/>
        <dbReference type="ChEBI" id="CHEBI:61036"/>
        <dbReference type="EC" id="4.3.99.3"/>
    </reaction>
</comment>
<feature type="binding site" evidence="8">
    <location>
        <position position="81"/>
    </location>
    <ligand>
        <name>S-adenosyl-L-methionine</name>
        <dbReference type="ChEBI" id="CHEBI:59789"/>
    </ligand>
</feature>
<dbReference type="HAMAP" id="MF_00917">
    <property type="entry name" value="QueE"/>
    <property type="match status" value="1"/>
</dbReference>
<comment type="caution">
    <text evidence="10">The sequence shown here is derived from an EMBL/GenBank/DDBJ whole genome shotgun (WGS) entry which is preliminary data.</text>
</comment>
<evidence type="ECO:0000256" key="4">
    <source>
        <dbReference type="ARBA" id="ARBA00022842"/>
    </source>
</evidence>
<dbReference type="InterPro" id="IPR007197">
    <property type="entry name" value="rSAM"/>
</dbReference>